<accession>A0ACB6QXQ1</accession>
<evidence type="ECO:0000313" key="2">
    <source>
        <dbReference type="Proteomes" id="UP000799755"/>
    </source>
</evidence>
<dbReference type="Proteomes" id="UP000799755">
    <property type="component" value="Unassembled WGS sequence"/>
</dbReference>
<gene>
    <name evidence="1" type="ORF">BDR25DRAFT_222894</name>
</gene>
<sequence>RNTYDQSFFSVVEVTKPFLPLVLASRDTIINHTNQTRILRIPGTSLRAMRKAAARQYTYNLRNGLQTFGVRVIELVSGVIGSNILNQMVETPSVLPPDSM</sequence>
<evidence type="ECO:0000313" key="1">
    <source>
        <dbReference type="EMBL" id="KAF2471764.1"/>
    </source>
</evidence>
<comment type="caution">
    <text evidence="1">The sequence shown here is derived from an EMBL/GenBank/DDBJ whole genome shotgun (WGS) entry which is preliminary data.</text>
</comment>
<organism evidence="1 2">
    <name type="scientific">Lindgomyces ingoldianus</name>
    <dbReference type="NCBI Taxonomy" id="673940"/>
    <lineage>
        <taxon>Eukaryota</taxon>
        <taxon>Fungi</taxon>
        <taxon>Dikarya</taxon>
        <taxon>Ascomycota</taxon>
        <taxon>Pezizomycotina</taxon>
        <taxon>Dothideomycetes</taxon>
        <taxon>Pleosporomycetidae</taxon>
        <taxon>Pleosporales</taxon>
        <taxon>Lindgomycetaceae</taxon>
        <taxon>Lindgomyces</taxon>
    </lineage>
</organism>
<name>A0ACB6QXQ1_9PLEO</name>
<keyword evidence="2" id="KW-1185">Reference proteome</keyword>
<feature type="non-terminal residue" evidence="1">
    <location>
        <position position="1"/>
    </location>
</feature>
<reference evidence="1" key="1">
    <citation type="journal article" date="2020" name="Stud. Mycol.">
        <title>101 Dothideomycetes genomes: a test case for predicting lifestyles and emergence of pathogens.</title>
        <authorList>
            <person name="Haridas S."/>
            <person name="Albert R."/>
            <person name="Binder M."/>
            <person name="Bloem J."/>
            <person name="Labutti K."/>
            <person name="Salamov A."/>
            <person name="Andreopoulos B."/>
            <person name="Baker S."/>
            <person name="Barry K."/>
            <person name="Bills G."/>
            <person name="Bluhm B."/>
            <person name="Cannon C."/>
            <person name="Castanera R."/>
            <person name="Culley D."/>
            <person name="Daum C."/>
            <person name="Ezra D."/>
            <person name="Gonzalez J."/>
            <person name="Henrissat B."/>
            <person name="Kuo A."/>
            <person name="Liang C."/>
            <person name="Lipzen A."/>
            <person name="Lutzoni F."/>
            <person name="Magnuson J."/>
            <person name="Mondo S."/>
            <person name="Nolan M."/>
            <person name="Ohm R."/>
            <person name="Pangilinan J."/>
            <person name="Park H.-J."/>
            <person name="Ramirez L."/>
            <person name="Alfaro M."/>
            <person name="Sun H."/>
            <person name="Tritt A."/>
            <person name="Yoshinaga Y."/>
            <person name="Zwiers L.-H."/>
            <person name="Turgeon B."/>
            <person name="Goodwin S."/>
            <person name="Spatafora J."/>
            <person name="Crous P."/>
            <person name="Grigoriev I."/>
        </authorList>
    </citation>
    <scope>NUCLEOTIDE SEQUENCE</scope>
    <source>
        <strain evidence="1">ATCC 200398</strain>
    </source>
</reference>
<proteinExistence type="predicted"/>
<protein>
    <submittedName>
        <fullName evidence="1">Uncharacterized protein</fullName>
    </submittedName>
</protein>
<dbReference type="EMBL" id="MU003504">
    <property type="protein sequence ID" value="KAF2471764.1"/>
    <property type="molecule type" value="Genomic_DNA"/>
</dbReference>